<dbReference type="EMBL" id="JABFDB010000001">
    <property type="protein sequence ID" value="NYZ18100.1"/>
    <property type="molecule type" value="Genomic_DNA"/>
</dbReference>
<dbReference type="InterPro" id="IPR026281">
    <property type="entry name" value="HTH_RamB"/>
</dbReference>
<reference evidence="6 7" key="1">
    <citation type="submission" date="2020-05" db="EMBL/GenBank/DDBJ databases">
        <title>Azospirillum oleiclasticum sp. nov, a nitrogen-fixing and heavy crude oil-emulsifying bacterium isolated from the crude oil of Yumen Oilfield.</title>
        <authorList>
            <person name="Wu D."/>
            <person name="Cai M."/>
            <person name="Zhang X."/>
        </authorList>
    </citation>
    <scope>NUCLEOTIDE SEQUENCE [LARGE SCALE GENOMIC DNA]</scope>
    <source>
        <strain evidence="6 7">ROY-1-1-2</strain>
    </source>
</reference>
<dbReference type="PANTHER" id="PTHR46797">
    <property type="entry name" value="HTH-TYPE TRANSCRIPTIONAL REGULATOR"/>
    <property type="match status" value="1"/>
</dbReference>
<dbReference type="InterPro" id="IPR010982">
    <property type="entry name" value="Lambda_DNA-bd_dom_sf"/>
</dbReference>
<evidence type="ECO:0000259" key="5">
    <source>
        <dbReference type="PROSITE" id="PS50943"/>
    </source>
</evidence>
<dbReference type="InterPro" id="IPR018653">
    <property type="entry name" value="ScfR_C"/>
</dbReference>
<organism evidence="6 7">
    <name type="scientific">Azospirillum oleiclasticum</name>
    <dbReference type="NCBI Taxonomy" id="2735135"/>
    <lineage>
        <taxon>Bacteria</taxon>
        <taxon>Pseudomonadati</taxon>
        <taxon>Pseudomonadota</taxon>
        <taxon>Alphaproteobacteria</taxon>
        <taxon>Rhodospirillales</taxon>
        <taxon>Azospirillaceae</taxon>
        <taxon>Azospirillum</taxon>
    </lineage>
</organism>
<evidence type="ECO:0000256" key="2">
    <source>
        <dbReference type="ARBA" id="ARBA00023015"/>
    </source>
</evidence>
<evidence type="ECO:0000313" key="7">
    <source>
        <dbReference type="Proteomes" id="UP000584642"/>
    </source>
</evidence>
<dbReference type="PANTHER" id="PTHR46797:SF23">
    <property type="entry name" value="HTH-TYPE TRANSCRIPTIONAL REGULATOR SUTR"/>
    <property type="match status" value="1"/>
</dbReference>
<dbReference type="RefSeq" id="WP_180279873.1">
    <property type="nucleotide sequence ID" value="NZ_JABFDB010000001.1"/>
</dbReference>
<keyword evidence="7" id="KW-1185">Reference proteome</keyword>
<dbReference type="SUPFAM" id="SSF47413">
    <property type="entry name" value="lambda repressor-like DNA-binding domains"/>
    <property type="match status" value="1"/>
</dbReference>
<evidence type="ECO:0000256" key="3">
    <source>
        <dbReference type="ARBA" id="ARBA00023125"/>
    </source>
</evidence>
<dbReference type="CDD" id="cd00093">
    <property type="entry name" value="HTH_XRE"/>
    <property type="match status" value="1"/>
</dbReference>
<accession>A0ABX2T2P3</accession>
<dbReference type="PIRSF" id="PIRSF019251">
    <property type="entry name" value="Rv0465c"/>
    <property type="match status" value="1"/>
</dbReference>
<feature type="domain" description="HTH cro/C1-type" evidence="5">
    <location>
        <begin position="12"/>
        <end position="66"/>
    </location>
</feature>
<sequence>MQTKKLYLGYKLRRLREQRGMTQATLAKALELSPSYLNQLENNQRPITLPVLLRVTGVFEVDVTSFVEDEEARLVADLREALADPLFTGAPLTTAELRNVVTASPELSRRILSLHQAYQKLHERVQSLADSLSSSDRDGAALAGAQFPYEEVRDYFHYCNNYVGALDEAAERLWETEAFRPADLLNDLTAYLKRRHDVRVRIVTEDGQEPAMRVYDGETGTLSLSPLLTAASRTFHLAHQIALLGHADIIERLVADAHFSSEDAKSICRVGLANYFAGALVMPYRAFAQAARALKHDVEQLQSRFSASFEQVCHRLSTLQRPGLRGVPFYFVRVDMAGNITKRHSATRFHFARFGGACPLWNVHDAFAQPAKILVQHARMPDGTAYIGIARTVVKRGGAYLRPSRQFAVGLGCEVSHAGELVYSAGIDIADEQAAVPIGVNCRICERTDCQQRAFPPIGSQLSVDAHHRSFVPYLFTQAGRAEEPA</sequence>
<dbReference type="Pfam" id="PF01381">
    <property type="entry name" value="HTH_3"/>
    <property type="match status" value="1"/>
</dbReference>
<keyword evidence="3" id="KW-0238">DNA-binding</keyword>
<protein>
    <submittedName>
        <fullName evidence="6">DUF2083 domain-containing protein</fullName>
    </submittedName>
</protein>
<gene>
    <name evidence="6" type="ORF">HND93_00125</name>
</gene>
<keyword evidence="2" id="KW-0805">Transcription regulation</keyword>
<proteinExistence type="inferred from homology"/>
<evidence type="ECO:0000256" key="4">
    <source>
        <dbReference type="ARBA" id="ARBA00023163"/>
    </source>
</evidence>
<comment type="caution">
    <text evidence="6">The sequence shown here is derived from an EMBL/GenBank/DDBJ whole genome shotgun (WGS) entry which is preliminary data.</text>
</comment>
<dbReference type="InterPro" id="IPR001387">
    <property type="entry name" value="Cro/C1-type_HTH"/>
</dbReference>
<comment type="similarity">
    <text evidence="1">Belongs to the short-chain fatty acyl-CoA assimilation regulator (ScfR) family.</text>
</comment>
<dbReference type="Gene3D" id="1.10.260.40">
    <property type="entry name" value="lambda repressor-like DNA-binding domains"/>
    <property type="match status" value="1"/>
</dbReference>
<dbReference type="PROSITE" id="PS50943">
    <property type="entry name" value="HTH_CROC1"/>
    <property type="match status" value="1"/>
</dbReference>
<dbReference type="InterPro" id="IPR010359">
    <property type="entry name" value="IrrE_HExxH"/>
</dbReference>
<dbReference type="InterPro" id="IPR050807">
    <property type="entry name" value="TransReg_Diox_bact_type"/>
</dbReference>
<dbReference type="Pfam" id="PF06114">
    <property type="entry name" value="Peptidase_M78"/>
    <property type="match status" value="1"/>
</dbReference>
<keyword evidence="4" id="KW-0804">Transcription</keyword>
<dbReference type="SMART" id="SM00530">
    <property type="entry name" value="HTH_XRE"/>
    <property type="match status" value="1"/>
</dbReference>
<evidence type="ECO:0000256" key="1">
    <source>
        <dbReference type="ARBA" id="ARBA00007227"/>
    </source>
</evidence>
<dbReference type="Proteomes" id="UP000584642">
    <property type="component" value="Unassembled WGS sequence"/>
</dbReference>
<dbReference type="Pfam" id="PF09856">
    <property type="entry name" value="ScfRs"/>
    <property type="match status" value="1"/>
</dbReference>
<evidence type="ECO:0000313" key="6">
    <source>
        <dbReference type="EMBL" id="NYZ18100.1"/>
    </source>
</evidence>
<name>A0ABX2T2P3_9PROT</name>